<proteinExistence type="predicted"/>
<evidence type="ECO:0000256" key="1">
    <source>
        <dbReference type="SAM" id="Phobius"/>
    </source>
</evidence>
<feature type="transmembrane region" description="Helical" evidence="1">
    <location>
        <begin position="16"/>
        <end position="36"/>
    </location>
</feature>
<dbReference type="AlphaFoldDB" id="A0A8J2Q2J1"/>
<reference evidence="2" key="1">
    <citation type="submission" date="2021-06" db="EMBL/GenBank/DDBJ databases">
        <authorList>
            <person name="Hodson N. C."/>
            <person name="Mongue J. A."/>
            <person name="Jaron S. K."/>
        </authorList>
    </citation>
    <scope>NUCLEOTIDE SEQUENCE</scope>
</reference>
<sequence length="181" mass="19199">MGNPCCCCGVSTGARILALVSLVLAIALVGTSAWVLKETYEYRETGTHKAAKDAAQALDKIGSFFGAKGKIDDSVDRSYRILIGCSAATVAVGGLQLLSSIFLCIGAAGKSRAPSGIYGFVNTVGFIIIVGSIACIFYTNIWDIEKVDKIQERDQYWLAAMVGDGLFLLYGICASCCLMRS</sequence>
<feature type="transmembrane region" description="Helical" evidence="1">
    <location>
        <begin position="81"/>
        <end position="105"/>
    </location>
</feature>
<keyword evidence="1" id="KW-0472">Membrane</keyword>
<organism evidence="2 3">
    <name type="scientific">Allacma fusca</name>
    <dbReference type="NCBI Taxonomy" id="39272"/>
    <lineage>
        <taxon>Eukaryota</taxon>
        <taxon>Metazoa</taxon>
        <taxon>Ecdysozoa</taxon>
        <taxon>Arthropoda</taxon>
        <taxon>Hexapoda</taxon>
        <taxon>Collembola</taxon>
        <taxon>Symphypleona</taxon>
        <taxon>Sminthuridae</taxon>
        <taxon>Allacma</taxon>
    </lineage>
</organism>
<comment type="caution">
    <text evidence="2">The sequence shown here is derived from an EMBL/GenBank/DDBJ whole genome shotgun (WGS) entry which is preliminary data.</text>
</comment>
<accession>A0A8J2Q2J1</accession>
<name>A0A8J2Q2J1_9HEXA</name>
<keyword evidence="1" id="KW-1133">Transmembrane helix</keyword>
<dbReference type="EMBL" id="CAJVCH010571675">
    <property type="protein sequence ID" value="CAG7838227.1"/>
    <property type="molecule type" value="Genomic_DNA"/>
</dbReference>
<keyword evidence="1" id="KW-0812">Transmembrane</keyword>
<gene>
    <name evidence="2" type="ORF">AFUS01_LOCUS47215</name>
</gene>
<feature type="transmembrane region" description="Helical" evidence="1">
    <location>
        <begin position="117"/>
        <end position="141"/>
    </location>
</feature>
<keyword evidence="3" id="KW-1185">Reference proteome</keyword>
<protein>
    <submittedName>
        <fullName evidence="2">Uncharacterized protein</fullName>
    </submittedName>
</protein>
<evidence type="ECO:0000313" key="2">
    <source>
        <dbReference type="EMBL" id="CAG7838227.1"/>
    </source>
</evidence>
<dbReference type="Proteomes" id="UP000708208">
    <property type="component" value="Unassembled WGS sequence"/>
</dbReference>
<evidence type="ECO:0000313" key="3">
    <source>
        <dbReference type="Proteomes" id="UP000708208"/>
    </source>
</evidence>
<feature type="transmembrane region" description="Helical" evidence="1">
    <location>
        <begin position="156"/>
        <end position="179"/>
    </location>
</feature>